<feature type="region of interest" description="Disordered" evidence="6">
    <location>
        <begin position="245"/>
        <end position="282"/>
    </location>
</feature>
<protein>
    <recommendedName>
        <fullName evidence="7">Non-haem dioxygenase N-terminal domain-containing protein</fullName>
    </recommendedName>
</protein>
<feature type="compositionally biased region" description="Basic and acidic residues" evidence="6">
    <location>
        <begin position="252"/>
        <end position="282"/>
    </location>
</feature>
<feature type="domain" description="Non-haem dioxygenase N-terminal" evidence="7">
    <location>
        <begin position="63"/>
        <end position="104"/>
    </location>
</feature>
<keyword evidence="4" id="KW-0449">Lipoprotein</keyword>
<keyword evidence="1" id="KW-0488">Methylation</keyword>
<sequence length="342" mass="39100">MAEVNAQPICFLRQSHGSDRLRPNQSRRQRPHRAGVETILALFVQSPESLPDLSTDAADNLRVPVISLDSVKNNGGQRAEVVDEIREAAGTWGFFQIANHGVPPPSEMKGMPWDLEVERGAHTRSVLDELRLSWPYTNIVAVVRDSDVFEVIVLDDDDRGVQSVDVQFEKGEVTVKGSIDEKEMHKRLEKLSKKKVEIVDNKAKITKEVRIHDVKMDAKAQTITIEGSVEPEKLLTFMQERVHKHAEIIPPKQEKKEEKKEEKKKLEKEEDEDKKKKENQVEKKDKLYTVQVKKAETRRVVEFKEEAKVEGKTPEGNVPYFVHYVYAPQTFSEENPNACSIM</sequence>
<reference evidence="8" key="1">
    <citation type="submission" date="2020-08" db="EMBL/GenBank/DDBJ databases">
        <title>Plant Genome Project.</title>
        <authorList>
            <person name="Zhang R.-G."/>
        </authorList>
    </citation>
    <scope>NUCLEOTIDE SEQUENCE</scope>
    <source>
        <strain evidence="8">WSP0</strain>
        <tissue evidence="8">Leaf</tissue>
    </source>
</reference>
<evidence type="ECO:0000256" key="1">
    <source>
        <dbReference type="ARBA" id="ARBA00022481"/>
    </source>
</evidence>
<comment type="caution">
    <text evidence="8">The sequence shown here is derived from an EMBL/GenBank/DDBJ whole genome shotgun (WGS) entry which is preliminary data.</text>
</comment>
<dbReference type="AlphaFoldDB" id="A0AAV6LJI5"/>
<accession>A0AAV6LJI5</accession>
<keyword evidence="2" id="KW-0479">Metal-binding</keyword>
<keyword evidence="3" id="KW-0408">Iron</keyword>
<dbReference type="GO" id="GO:0046872">
    <property type="term" value="F:metal ion binding"/>
    <property type="evidence" value="ECO:0007669"/>
    <property type="project" value="UniProtKB-KW"/>
</dbReference>
<dbReference type="InterPro" id="IPR027443">
    <property type="entry name" value="IPNS-like_sf"/>
</dbReference>
<dbReference type="Proteomes" id="UP000823749">
    <property type="component" value="Chromosome 1"/>
</dbReference>
<dbReference type="PANTHER" id="PTHR46195">
    <property type="entry name" value="HEAVY METAL-ASSOCIATED ISOPRENYLATED PLANT PROTEIN 7"/>
    <property type="match status" value="1"/>
</dbReference>
<evidence type="ECO:0000259" key="7">
    <source>
        <dbReference type="Pfam" id="PF14226"/>
    </source>
</evidence>
<keyword evidence="4" id="KW-0636">Prenylation</keyword>
<dbReference type="SUPFAM" id="SSF51197">
    <property type="entry name" value="Clavaminate synthase-like"/>
    <property type="match status" value="1"/>
</dbReference>
<dbReference type="InterPro" id="IPR026992">
    <property type="entry name" value="DIOX_N"/>
</dbReference>
<evidence type="ECO:0000313" key="9">
    <source>
        <dbReference type="Proteomes" id="UP000823749"/>
    </source>
</evidence>
<dbReference type="EMBL" id="JACTNZ010000001">
    <property type="protein sequence ID" value="KAG5565288.1"/>
    <property type="molecule type" value="Genomic_DNA"/>
</dbReference>
<dbReference type="PANTHER" id="PTHR46195:SF12">
    <property type="entry name" value="HEAVY METAL-ASSOCIATED ISOPRENYLATED PLANT PROTEIN 4"/>
    <property type="match status" value="1"/>
</dbReference>
<dbReference type="Gene3D" id="3.30.70.100">
    <property type="match status" value="1"/>
</dbReference>
<evidence type="ECO:0000256" key="5">
    <source>
        <dbReference type="ARBA" id="ARBA00024045"/>
    </source>
</evidence>
<dbReference type="Pfam" id="PF14226">
    <property type="entry name" value="DIOX_N"/>
    <property type="match status" value="1"/>
</dbReference>
<proteinExistence type="inferred from homology"/>
<evidence type="ECO:0000256" key="2">
    <source>
        <dbReference type="ARBA" id="ARBA00022723"/>
    </source>
</evidence>
<gene>
    <name evidence="8" type="ORF">RHGRI_001247</name>
</gene>
<comment type="similarity">
    <text evidence="5">Belongs to the HIPP family.</text>
</comment>
<name>A0AAV6LJI5_9ERIC</name>
<evidence type="ECO:0000256" key="3">
    <source>
        <dbReference type="ARBA" id="ARBA00023004"/>
    </source>
</evidence>
<evidence type="ECO:0000256" key="6">
    <source>
        <dbReference type="SAM" id="MobiDB-lite"/>
    </source>
</evidence>
<evidence type="ECO:0000313" key="8">
    <source>
        <dbReference type="EMBL" id="KAG5565288.1"/>
    </source>
</evidence>
<organism evidence="8 9">
    <name type="scientific">Rhododendron griersonianum</name>
    <dbReference type="NCBI Taxonomy" id="479676"/>
    <lineage>
        <taxon>Eukaryota</taxon>
        <taxon>Viridiplantae</taxon>
        <taxon>Streptophyta</taxon>
        <taxon>Embryophyta</taxon>
        <taxon>Tracheophyta</taxon>
        <taxon>Spermatophyta</taxon>
        <taxon>Magnoliopsida</taxon>
        <taxon>eudicotyledons</taxon>
        <taxon>Gunneridae</taxon>
        <taxon>Pentapetalae</taxon>
        <taxon>asterids</taxon>
        <taxon>Ericales</taxon>
        <taxon>Ericaceae</taxon>
        <taxon>Ericoideae</taxon>
        <taxon>Rhodoreae</taxon>
        <taxon>Rhododendron</taxon>
    </lineage>
</organism>
<dbReference type="InterPro" id="IPR044577">
    <property type="entry name" value="HIPP4/7/8/17/18/19"/>
</dbReference>
<keyword evidence="9" id="KW-1185">Reference proteome</keyword>
<dbReference type="Gene3D" id="2.60.120.330">
    <property type="entry name" value="B-lactam Antibiotic, Isopenicillin N Synthase, Chain"/>
    <property type="match status" value="1"/>
</dbReference>
<evidence type="ECO:0000256" key="4">
    <source>
        <dbReference type="ARBA" id="ARBA00023289"/>
    </source>
</evidence>